<accession>A0A7U7GAH8</accession>
<proteinExistence type="predicted"/>
<protein>
    <submittedName>
        <fullName evidence="1">Uncharacterized protein</fullName>
    </submittedName>
</protein>
<gene>
    <name evidence="1" type="ORF">BN874_170035</name>
</gene>
<evidence type="ECO:0000313" key="1">
    <source>
        <dbReference type="EMBL" id="CDH44512.1"/>
    </source>
</evidence>
<comment type="caution">
    <text evidence="1">The sequence shown here is derived from an EMBL/GenBank/DDBJ whole genome shotgun (WGS) entry which is preliminary data.</text>
</comment>
<dbReference type="EMBL" id="CBTK010000079">
    <property type="protein sequence ID" value="CDH44512.1"/>
    <property type="molecule type" value="Genomic_DNA"/>
</dbReference>
<keyword evidence="2" id="KW-1185">Reference proteome</keyword>
<evidence type="ECO:0000313" key="2">
    <source>
        <dbReference type="Proteomes" id="UP000019184"/>
    </source>
</evidence>
<name>A0A7U7GAH8_9GAMM</name>
<sequence length="67" mass="7844">MPQSIHRGLLRFKIFAFRHSRVRRESSKLLKRLDTRFRGYDEFTGLAKVLLRFRTFAYGDAAPASSP</sequence>
<dbReference type="Proteomes" id="UP000019184">
    <property type="component" value="Unassembled WGS sequence"/>
</dbReference>
<dbReference type="AlphaFoldDB" id="A0A7U7GAH8"/>
<organism evidence="1 2">
    <name type="scientific">Candidatus Contendobacter odensis Run_B_J11</name>
    <dbReference type="NCBI Taxonomy" id="1400861"/>
    <lineage>
        <taxon>Bacteria</taxon>
        <taxon>Pseudomonadati</taxon>
        <taxon>Pseudomonadota</taxon>
        <taxon>Gammaproteobacteria</taxon>
        <taxon>Candidatus Competibacteraceae</taxon>
        <taxon>Candidatus Contendibacter</taxon>
    </lineage>
</organism>
<reference evidence="1 2" key="1">
    <citation type="journal article" date="2014" name="ISME J.">
        <title>Candidatus Competibacter-lineage genomes retrieved from metagenomes reveal functional metabolic diversity.</title>
        <authorList>
            <person name="McIlroy S.J."/>
            <person name="Albertsen M."/>
            <person name="Andresen E.K."/>
            <person name="Saunders A.M."/>
            <person name="Kristiansen R."/>
            <person name="Stokholm-Bjerregaard M."/>
            <person name="Nielsen K.L."/>
            <person name="Nielsen P.H."/>
        </authorList>
    </citation>
    <scope>NUCLEOTIDE SEQUENCE [LARGE SCALE GENOMIC DNA]</scope>
    <source>
        <strain evidence="1 2">Run_B_J11</strain>
    </source>
</reference>